<keyword evidence="3" id="KW-1185">Reference proteome</keyword>
<organism evidence="2 3">
    <name type="scientific">Mycoplasma suis (strain Illinois)</name>
    <dbReference type="NCBI Taxonomy" id="768700"/>
    <lineage>
        <taxon>Bacteria</taxon>
        <taxon>Bacillati</taxon>
        <taxon>Mycoplasmatota</taxon>
        <taxon>Mollicutes</taxon>
        <taxon>Mycoplasmataceae</taxon>
        <taxon>Mycoplasma</taxon>
    </lineage>
</organism>
<protein>
    <submittedName>
        <fullName evidence="2">Uncharacterized protein</fullName>
    </submittedName>
</protein>
<dbReference type="Proteomes" id="UP000007484">
    <property type="component" value="Chromosome"/>
</dbReference>
<dbReference type="HOGENOM" id="CLU_2437683_0_0_14"/>
<gene>
    <name evidence="2" type="ordered locus">MSU_0597</name>
</gene>
<dbReference type="AlphaFoldDB" id="F0QRK9"/>
<feature type="compositionally biased region" description="Low complexity" evidence="1">
    <location>
        <begin position="39"/>
        <end position="52"/>
    </location>
</feature>
<reference evidence="2 3" key="1">
    <citation type="journal article" date="2011" name="J. Bacteriol.">
        <title>Complete genome sequences of two hemotropic Mycoplasmas, Mycoplasma haemofelis strain Ohio2 and Mycoplasma suis strain Illinois.</title>
        <authorList>
            <person name="Messick J.B."/>
            <person name="Santos A.P."/>
            <person name="Guimaraes A.M."/>
        </authorList>
    </citation>
    <scope>NUCLEOTIDE SEQUENCE [LARGE SCALE GENOMIC DNA]</scope>
    <source>
        <strain evidence="2 3">Illinois</strain>
    </source>
</reference>
<evidence type="ECO:0000313" key="2">
    <source>
        <dbReference type="EMBL" id="ADX98129.1"/>
    </source>
</evidence>
<feature type="region of interest" description="Disordered" evidence="1">
    <location>
        <begin position="34"/>
        <end position="61"/>
    </location>
</feature>
<dbReference type="EMBL" id="CP002525">
    <property type="protein sequence ID" value="ADX98129.1"/>
    <property type="molecule type" value="Genomic_DNA"/>
</dbReference>
<evidence type="ECO:0000256" key="1">
    <source>
        <dbReference type="SAM" id="MobiDB-lite"/>
    </source>
</evidence>
<name>F0QRK9_MYCSL</name>
<dbReference type="RefSeq" id="WP_013609254.1">
    <property type="nucleotide sequence ID" value="NC_015155.1"/>
</dbReference>
<proteinExistence type="predicted"/>
<sequence>MNLLAKGIISFLVIGLSGGAVVGNYYLNNSSGLSQRTENGGSSSTDSNNHSSQQGTSSQEAKEWCYTKTVRLKGKYFTKKSTTKCFPLEK</sequence>
<dbReference type="KEGG" id="mss:MSU_0597"/>
<dbReference type="STRING" id="768700.MSU_0597"/>
<evidence type="ECO:0000313" key="3">
    <source>
        <dbReference type="Proteomes" id="UP000007484"/>
    </source>
</evidence>
<accession>F0QRK9</accession>